<dbReference type="GO" id="GO:0070181">
    <property type="term" value="F:small ribosomal subunit rRNA binding"/>
    <property type="evidence" value="ECO:0007669"/>
    <property type="project" value="TreeGrafter"/>
</dbReference>
<comment type="similarity">
    <text evidence="1">Belongs to the bacterial ribosomal protein bS18 family.</text>
</comment>
<keyword evidence="3" id="KW-0687">Ribonucleoprotein</keyword>
<dbReference type="GO" id="GO:0006412">
    <property type="term" value="P:translation"/>
    <property type="evidence" value="ECO:0007669"/>
    <property type="project" value="InterPro"/>
</dbReference>
<gene>
    <name evidence="4" type="ORF">METZ01_LOCUS38609</name>
</gene>
<dbReference type="NCBIfam" id="TIGR00165">
    <property type="entry name" value="S18"/>
    <property type="match status" value="1"/>
</dbReference>
<dbReference type="PANTHER" id="PTHR13479">
    <property type="entry name" value="30S RIBOSOMAL PROTEIN S18"/>
    <property type="match status" value="1"/>
</dbReference>
<dbReference type="InterPro" id="IPR001648">
    <property type="entry name" value="Ribosomal_bS18"/>
</dbReference>
<dbReference type="SUPFAM" id="SSF46911">
    <property type="entry name" value="Ribosomal protein S18"/>
    <property type="match status" value="1"/>
</dbReference>
<evidence type="ECO:0000313" key="4">
    <source>
        <dbReference type="EMBL" id="SUZ85755.1"/>
    </source>
</evidence>
<name>A0A381R1Z0_9ZZZZ</name>
<reference evidence="4" key="1">
    <citation type="submission" date="2018-05" db="EMBL/GenBank/DDBJ databases">
        <authorList>
            <person name="Lanie J.A."/>
            <person name="Ng W.-L."/>
            <person name="Kazmierczak K.M."/>
            <person name="Andrzejewski T.M."/>
            <person name="Davidsen T.M."/>
            <person name="Wayne K.J."/>
            <person name="Tettelin H."/>
            <person name="Glass J.I."/>
            <person name="Rusch D."/>
            <person name="Podicherti R."/>
            <person name="Tsui H.-C.T."/>
            <person name="Winkler M.E."/>
        </authorList>
    </citation>
    <scope>NUCLEOTIDE SEQUENCE</scope>
</reference>
<dbReference type="PANTHER" id="PTHR13479:SF40">
    <property type="entry name" value="SMALL RIBOSOMAL SUBUNIT PROTEIN BS18M"/>
    <property type="match status" value="1"/>
</dbReference>
<dbReference type="PROSITE" id="PS00057">
    <property type="entry name" value="RIBOSOMAL_S18"/>
    <property type="match status" value="1"/>
</dbReference>
<evidence type="ECO:0000256" key="1">
    <source>
        <dbReference type="ARBA" id="ARBA00005589"/>
    </source>
</evidence>
<dbReference type="HAMAP" id="MF_00270">
    <property type="entry name" value="Ribosomal_bS18"/>
    <property type="match status" value="1"/>
</dbReference>
<accession>A0A381R1Z0</accession>
<evidence type="ECO:0008006" key="5">
    <source>
        <dbReference type="Google" id="ProtNLM"/>
    </source>
</evidence>
<dbReference type="GO" id="GO:0022627">
    <property type="term" value="C:cytosolic small ribosomal subunit"/>
    <property type="evidence" value="ECO:0007669"/>
    <property type="project" value="TreeGrafter"/>
</dbReference>
<proteinExistence type="inferred from homology"/>
<organism evidence="4">
    <name type="scientific">marine metagenome</name>
    <dbReference type="NCBI Taxonomy" id="408172"/>
    <lineage>
        <taxon>unclassified sequences</taxon>
        <taxon>metagenomes</taxon>
        <taxon>ecological metagenomes</taxon>
    </lineage>
</organism>
<evidence type="ECO:0000256" key="2">
    <source>
        <dbReference type="ARBA" id="ARBA00022980"/>
    </source>
</evidence>
<dbReference type="InterPro" id="IPR018275">
    <property type="entry name" value="Ribosomal_bS18_CS"/>
</dbReference>
<dbReference type="GO" id="GO:0003735">
    <property type="term" value="F:structural constituent of ribosome"/>
    <property type="evidence" value="ECO:0007669"/>
    <property type="project" value="InterPro"/>
</dbReference>
<dbReference type="EMBL" id="UINC01001649">
    <property type="protein sequence ID" value="SUZ85755.1"/>
    <property type="molecule type" value="Genomic_DNA"/>
</dbReference>
<dbReference type="Pfam" id="PF01084">
    <property type="entry name" value="Ribosomal_S18"/>
    <property type="match status" value="1"/>
</dbReference>
<sequence length="88" mass="10487">MPRKQKKNFKKRRPDQENRRRFCKFTSLGIEEIDYKDINLLKEFVTETGKIMPARVTGTSAKYQRQLSTAIKRARHLALLPYTDSHYK</sequence>
<dbReference type="InterPro" id="IPR036870">
    <property type="entry name" value="Ribosomal_bS18_sf"/>
</dbReference>
<dbReference type="AlphaFoldDB" id="A0A381R1Z0"/>
<protein>
    <recommendedName>
        <fullName evidence="5">30S ribosomal protein S18</fullName>
    </recommendedName>
</protein>
<dbReference type="PRINTS" id="PR00974">
    <property type="entry name" value="RIBOSOMALS18"/>
</dbReference>
<dbReference type="Gene3D" id="4.10.640.10">
    <property type="entry name" value="Ribosomal protein S18"/>
    <property type="match status" value="1"/>
</dbReference>
<keyword evidence="2" id="KW-0689">Ribosomal protein</keyword>
<evidence type="ECO:0000256" key="3">
    <source>
        <dbReference type="ARBA" id="ARBA00023274"/>
    </source>
</evidence>